<keyword evidence="3" id="KW-1185">Reference proteome</keyword>
<accession>A0A3D9CAQ3</accession>
<reference evidence="3" key="1">
    <citation type="submission" date="2018-06" db="EMBL/GenBank/DDBJ databases">
        <authorList>
            <person name="Lum Nde A."/>
            <person name="Hugo C."/>
        </authorList>
    </citation>
    <scope>NUCLEOTIDE SEQUENCE [LARGE SCALE GENOMIC DNA]</scope>
    <source>
        <strain evidence="3">1_F178</strain>
    </source>
</reference>
<proteinExistence type="predicted"/>
<dbReference type="GO" id="GO:0003677">
    <property type="term" value="F:DNA binding"/>
    <property type="evidence" value="ECO:0007669"/>
    <property type="project" value="UniProtKB-KW"/>
</dbReference>
<dbReference type="InterPro" id="IPR041657">
    <property type="entry name" value="HTH_17"/>
</dbReference>
<dbReference type="InterPro" id="IPR009061">
    <property type="entry name" value="DNA-bd_dom_put_sf"/>
</dbReference>
<evidence type="ECO:0000259" key="1">
    <source>
        <dbReference type="Pfam" id="PF12728"/>
    </source>
</evidence>
<dbReference type="SUPFAM" id="SSF46955">
    <property type="entry name" value="Putative DNA-binding domain"/>
    <property type="match status" value="1"/>
</dbReference>
<dbReference type="Pfam" id="PF12728">
    <property type="entry name" value="HTH_17"/>
    <property type="match status" value="1"/>
</dbReference>
<dbReference type="Gene3D" id="1.10.1660.10">
    <property type="match status" value="1"/>
</dbReference>
<protein>
    <submittedName>
        <fullName evidence="2">DNA-binding protein</fullName>
    </submittedName>
</protein>
<dbReference type="AlphaFoldDB" id="A0A3D9CAQ3"/>
<dbReference type="Proteomes" id="UP000256686">
    <property type="component" value="Unassembled WGS sequence"/>
</dbReference>
<keyword evidence="2" id="KW-0238">DNA-binding</keyword>
<organism evidence="2 3">
    <name type="scientific">Chryseobacterium pennae</name>
    <dbReference type="NCBI Taxonomy" id="2258962"/>
    <lineage>
        <taxon>Bacteria</taxon>
        <taxon>Pseudomonadati</taxon>
        <taxon>Bacteroidota</taxon>
        <taxon>Flavobacteriia</taxon>
        <taxon>Flavobacteriales</taxon>
        <taxon>Weeksellaceae</taxon>
        <taxon>Chryseobacterium group</taxon>
        <taxon>Chryseobacterium</taxon>
    </lineage>
</organism>
<feature type="domain" description="Helix-turn-helix" evidence="1">
    <location>
        <begin position="45"/>
        <end position="93"/>
    </location>
</feature>
<comment type="caution">
    <text evidence="2">The sequence shown here is derived from an EMBL/GenBank/DDBJ whole genome shotgun (WGS) entry which is preliminary data.</text>
</comment>
<dbReference type="EMBL" id="QNVT01000005">
    <property type="protein sequence ID" value="REC62953.1"/>
    <property type="molecule type" value="Genomic_DNA"/>
</dbReference>
<name>A0A3D9CAQ3_9FLAO</name>
<gene>
    <name evidence="2" type="ORF">DRF65_06875</name>
</gene>
<sequence length="98" mass="11193">MSNNNTLLVQMTKDELMQDFEQVVRKVVNQMQVDRQTSKDEKLALTRDETAELLDVSLTTLHNWNKQGILKPSAKVGKRVYYSKDEVLARLRGGQVSA</sequence>
<evidence type="ECO:0000313" key="3">
    <source>
        <dbReference type="Proteomes" id="UP000256686"/>
    </source>
</evidence>
<evidence type="ECO:0000313" key="2">
    <source>
        <dbReference type="EMBL" id="REC62953.1"/>
    </source>
</evidence>